<keyword evidence="1" id="KW-1133">Transmembrane helix</keyword>
<evidence type="ECO:0008006" key="4">
    <source>
        <dbReference type="Google" id="ProtNLM"/>
    </source>
</evidence>
<dbReference type="OrthoDB" id="298818at2759"/>
<dbReference type="EMBL" id="CAJJDN010000112">
    <property type="protein sequence ID" value="CAD8116808.1"/>
    <property type="molecule type" value="Genomic_DNA"/>
</dbReference>
<reference evidence="2" key="1">
    <citation type="submission" date="2021-01" db="EMBL/GenBank/DDBJ databases">
        <authorList>
            <consortium name="Genoscope - CEA"/>
            <person name="William W."/>
        </authorList>
    </citation>
    <scope>NUCLEOTIDE SEQUENCE</scope>
</reference>
<comment type="caution">
    <text evidence="2">The sequence shown here is derived from an EMBL/GenBank/DDBJ whole genome shotgun (WGS) entry which is preliminary data.</text>
</comment>
<evidence type="ECO:0000256" key="1">
    <source>
        <dbReference type="SAM" id="Phobius"/>
    </source>
</evidence>
<organism evidence="2 3">
    <name type="scientific">Paramecium sonneborni</name>
    <dbReference type="NCBI Taxonomy" id="65129"/>
    <lineage>
        <taxon>Eukaryota</taxon>
        <taxon>Sar</taxon>
        <taxon>Alveolata</taxon>
        <taxon>Ciliophora</taxon>
        <taxon>Intramacronucleata</taxon>
        <taxon>Oligohymenophorea</taxon>
        <taxon>Peniculida</taxon>
        <taxon>Parameciidae</taxon>
        <taxon>Paramecium</taxon>
    </lineage>
</organism>
<feature type="transmembrane region" description="Helical" evidence="1">
    <location>
        <begin position="53"/>
        <end position="74"/>
    </location>
</feature>
<dbReference type="AlphaFoldDB" id="A0A8S1QLF6"/>
<keyword evidence="3" id="KW-1185">Reference proteome</keyword>
<accession>A0A8S1QLF6</accession>
<evidence type="ECO:0000313" key="2">
    <source>
        <dbReference type="EMBL" id="CAD8116808.1"/>
    </source>
</evidence>
<evidence type="ECO:0000313" key="3">
    <source>
        <dbReference type="Proteomes" id="UP000692954"/>
    </source>
</evidence>
<proteinExistence type="predicted"/>
<name>A0A8S1QLF6_9CILI</name>
<keyword evidence="1" id="KW-0812">Transmembrane</keyword>
<feature type="transmembrane region" description="Helical" evidence="1">
    <location>
        <begin position="81"/>
        <end position="98"/>
    </location>
</feature>
<dbReference type="Proteomes" id="UP000692954">
    <property type="component" value="Unassembled WGS sequence"/>
</dbReference>
<feature type="transmembrane region" description="Helical" evidence="1">
    <location>
        <begin position="153"/>
        <end position="173"/>
    </location>
</feature>
<protein>
    <recommendedName>
        <fullName evidence="4">Transmembrane protein</fullName>
    </recommendedName>
</protein>
<feature type="transmembrane region" description="Helical" evidence="1">
    <location>
        <begin position="28"/>
        <end position="47"/>
    </location>
</feature>
<gene>
    <name evidence="2" type="ORF">PSON_ATCC_30995.1.T1120030</name>
</gene>
<sequence length="527" mass="62116">MNKFTQTFRQQHLESLYQKGKQDYCYNGFKKIAFLSLIMILMRLITFGQQNNVIGILITSSFLLIILVMTFLIIRFCQSSTIFCMIFINNLLILLQLSDQSDQSNQFILGTNVAIAHISILLIIDYKLTLMSIFIQTALKLFIAAILDGNIDAFSIILSIFCPLCFISIVHTIEKHKRLLFLSNNQGNDWHSLLPSIITDPFILFTYDEERMCFRYKNSSQIYHFPYCASELQAEENFRQFLRMAFIGQISLEQFILNRIEKQTKFFDLNQFTLKSNQQDSTDFEERSILLAELYHLEDNFLIVLEQSKQRALTLQSTKDQLIDLIGQHQQLVQNFLKKQGSIINRCILNQYNRMHLIYQVKLHHMYFEGKYKVSNSFQKLQFASETVNLNFKIIFLSMISLFKKAYKDWNFYFDCSDTQYDVIHYKDMAQDFIIQLLQVTLRKTNNDYQTQTRILLHSKSELLFIRIICVNTYLLAENLNKNLVVKYFLKFHSPETEIKVTEGGVFIQLYKDVSILKSLDKFESYN</sequence>
<keyword evidence="1" id="KW-0472">Membrane</keyword>